<dbReference type="RefSeq" id="WP_242942311.1">
    <property type="nucleotide sequence ID" value="NZ_FRAD01000004.1"/>
</dbReference>
<proteinExistence type="predicted"/>
<protein>
    <submittedName>
        <fullName evidence="1">Uncharacterized protein</fullName>
    </submittedName>
</protein>
<sequence length="234" mass="27148">MIYTKKANFPYPLLINNTDDYKNANFDFDVELKENADEYIFEIQYNISSDFIIDMLKNKKARIILIIKARDNQFHVISDMNNAVVHVKKSRLSLDSRTVLQLMLQARIDIGFKDNNDINCFYDEYKDNIVVNAGMALGFSNTILFDGSQNKPFDLFEKRVDSSIISDIEIELNSETIVIVYKNEDMQFRDISFSRDLNNPYIYMGLQKAIMKFIINNSATPDEGVKLDDIVEDL</sequence>
<keyword evidence="2" id="KW-1185">Reference proteome</keyword>
<organism evidence="1 2">
    <name type="scientific">Hathewaya proteolytica DSM 3090</name>
    <dbReference type="NCBI Taxonomy" id="1121331"/>
    <lineage>
        <taxon>Bacteria</taxon>
        <taxon>Bacillati</taxon>
        <taxon>Bacillota</taxon>
        <taxon>Clostridia</taxon>
        <taxon>Eubacteriales</taxon>
        <taxon>Clostridiaceae</taxon>
        <taxon>Hathewaya</taxon>
    </lineage>
</organism>
<name>A0A1M6KJD0_9CLOT</name>
<dbReference type="EMBL" id="FRAD01000004">
    <property type="protein sequence ID" value="SHJ59078.1"/>
    <property type="molecule type" value="Genomic_DNA"/>
</dbReference>
<gene>
    <name evidence="1" type="ORF">SAMN02745248_00492</name>
</gene>
<evidence type="ECO:0000313" key="1">
    <source>
        <dbReference type="EMBL" id="SHJ59078.1"/>
    </source>
</evidence>
<accession>A0A1M6KJD0</accession>
<evidence type="ECO:0000313" key="2">
    <source>
        <dbReference type="Proteomes" id="UP000183952"/>
    </source>
</evidence>
<dbReference type="Proteomes" id="UP000183952">
    <property type="component" value="Unassembled WGS sequence"/>
</dbReference>
<dbReference type="STRING" id="1121331.SAMN02745248_00492"/>
<dbReference type="AlphaFoldDB" id="A0A1M6KJD0"/>
<reference evidence="1 2" key="1">
    <citation type="submission" date="2016-11" db="EMBL/GenBank/DDBJ databases">
        <authorList>
            <person name="Jaros S."/>
            <person name="Januszkiewicz K."/>
            <person name="Wedrychowicz H."/>
        </authorList>
    </citation>
    <scope>NUCLEOTIDE SEQUENCE [LARGE SCALE GENOMIC DNA]</scope>
    <source>
        <strain evidence="1 2">DSM 3090</strain>
    </source>
</reference>